<dbReference type="SMART" id="SM00320">
    <property type="entry name" value="WD40"/>
    <property type="match status" value="7"/>
</dbReference>
<feature type="repeat" description="WD" evidence="4">
    <location>
        <begin position="573"/>
        <end position="612"/>
    </location>
</feature>
<feature type="compositionally biased region" description="Low complexity" evidence="5">
    <location>
        <begin position="233"/>
        <end position="243"/>
    </location>
</feature>
<organism evidence="7 8">
    <name type="scientific">Polyrhizophydium stewartii</name>
    <dbReference type="NCBI Taxonomy" id="2732419"/>
    <lineage>
        <taxon>Eukaryota</taxon>
        <taxon>Fungi</taxon>
        <taxon>Fungi incertae sedis</taxon>
        <taxon>Chytridiomycota</taxon>
        <taxon>Chytridiomycota incertae sedis</taxon>
        <taxon>Chytridiomycetes</taxon>
        <taxon>Rhizophydiales</taxon>
        <taxon>Rhizophydiales incertae sedis</taxon>
        <taxon>Polyrhizophydium</taxon>
    </lineage>
</organism>
<feature type="repeat" description="WD" evidence="4">
    <location>
        <begin position="358"/>
        <end position="399"/>
    </location>
</feature>
<dbReference type="CDD" id="cd00200">
    <property type="entry name" value="WD40"/>
    <property type="match status" value="1"/>
</dbReference>
<feature type="region of interest" description="Disordered" evidence="5">
    <location>
        <begin position="1"/>
        <end position="47"/>
    </location>
</feature>
<evidence type="ECO:0000256" key="2">
    <source>
        <dbReference type="ARBA" id="ARBA00022737"/>
    </source>
</evidence>
<evidence type="ECO:0000313" key="7">
    <source>
        <dbReference type="EMBL" id="KAL2913041.1"/>
    </source>
</evidence>
<dbReference type="Proteomes" id="UP001527925">
    <property type="component" value="Unassembled WGS sequence"/>
</dbReference>
<dbReference type="PANTHER" id="PTHR19872">
    <property type="entry name" value="UBIQUITIN LIGASE SPECIFICITY FACTOR/HREP PROTEIN"/>
    <property type="match status" value="1"/>
</dbReference>
<evidence type="ECO:0000256" key="4">
    <source>
        <dbReference type="PROSITE-ProRule" id="PRU00221"/>
    </source>
</evidence>
<dbReference type="PROSITE" id="PS50082">
    <property type="entry name" value="WD_REPEATS_2"/>
    <property type="match status" value="5"/>
</dbReference>
<dbReference type="Gene3D" id="2.130.10.10">
    <property type="entry name" value="YVTN repeat-like/Quinoprotein amine dehydrogenase"/>
    <property type="match status" value="2"/>
</dbReference>
<dbReference type="SUPFAM" id="SSF81383">
    <property type="entry name" value="F-box domain"/>
    <property type="match status" value="1"/>
</dbReference>
<dbReference type="PRINTS" id="PR00320">
    <property type="entry name" value="GPROTEINBRPT"/>
</dbReference>
<evidence type="ECO:0000313" key="8">
    <source>
        <dbReference type="Proteomes" id="UP001527925"/>
    </source>
</evidence>
<dbReference type="Gene3D" id="1.20.1280.50">
    <property type="match status" value="1"/>
</dbReference>
<evidence type="ECO:0000259" key="6">
    <source>
        <dbReference type="PROSITE" id="PS50181"/>
    </source>
</evidence>
<feature type="compositionally biased region" description="Low complexity" evidence="5">
    <location>
        <begin position="300"/>
        <end position="309"/>
    </location>
</feature>
<keyword evidence="2" id="KW-0677">Repeat</keyword>
<name>A0ABR4N0I7_9FUNG</name>
<keyword evidence="8" id="KW-1185">Reference proteome</keyword>
<sequence>MPPEPAQPAARTPAAAPPASEQPPVASLPVAPALLPDADHPHASTVPTAATSLGKRSLQYRHHPSFFRSSYASDEARLQQRVDALAPADQTAVRAVWSMIQDVEPHVRELVLDGILHRSPLSQLSYISNALAPLTRVDFIGSLPTEISFQILRYLDGKSLCHSAQVSRKWRAVADDDAIWHRMCTQHIDKKCTKCGWGLPLMHTAVKRPAPVEPAAASTASAAGEASSPAAALAAGSASDSDPGQAVTPSDGALATSDGPSEAAEDPRGPPRKRLCAGARDSATSGPSAPVTPAMATDVAPSSPSLAPCAPAPQPAPQPASLPEVPRRRYRRPWKEVYAERLIVERNWRNAKYTALDLKGHKDGIMTLWYDDCKSLLVTGGFDHTLRAWNVQTGECLAVMSGHTRCVRGVQFDDSKIISCSMDRTLRIWSMRDFTCLRTIVGHNDGVVCLHFTDKVLASGSVDGVTRVTNLAANKTSSLNGHTDWVNRVLILPCKARLLSCSDDATMRLWDIESRETLRVFSGHVAPVQSLQVIMPRSAGDDVDEDEIKIVTGSLDHTVKIWNFRTAHTERTLFGHVEGVWCVDVDTLRIVSASHDRTLKVWDIESGKCMYTIDGHAGSVNCCRLSDTKLISGDETGLVTVRNFLHNT</sequence>
<evidence type="ECO:0000256" key="1">
    <source>
        <dbReference type="ARBA" id="ARBA00022574"/>
    </source>
</evidence>
<dbReference type="InterPro" id="IPR051075">
    <property type="entry name" value="SCF_subunit_WD-repeat"/>
</dbReference>
<dbReference type="EMBL" id="JADGIZ020000053">
    <property type="protein sequence ID" value="KAL2913041.1"/>
    <property type="molecule type" value="Genomic_DNA"/>
</dbReference>
<keyword evidence="3" id="KW-0833">Ubl conjugation pathway</keyword>
<feature type="repeat" description="WD" evidence="4">
    <location>
        <begin position="479"/>
        <end position="520"/>
    </location>
</feature>
<feature type="compositionally biased region" description="Low complexity" evidence="5">
    <location>
        <begin position="7"/>
        <end position="36"/>
    </location>
</feature>
<dbReference type="InterPro" id="IPR020472">
    <property type="entry name" value="WD40_PAC1"/>
</dbReference>
<dbReference type="InterPro" id="IPR036322">
    <property type="entry name" value="WD40_repeat_dom_sf"/>
</dbReference>
<dbReference type="InterPro" id="IPR019775">
    <property type="entry name" value="WD40_repeat_CS"/>
</dbReference>
<comment type="caution">
    <text evidence="7">The sequence shown here is derived from an EMBL/GenBank/DDBJ whole genome shotgun (WGS) entry which is preliminary data.</text>
</comment>
<accession>A0ABR4N0I7</accession>
<proteinExistence type="predicted"/>
<dbReference type="PROSITE" id="PS50294">
    <property type="entry name" value="WD_REPEATS_REGION"/>
    <property type="match status" value="4"/>
</dbReference>
<dbReference type="InterPro" id="IPR015943">
    <property type="entry name" value="WD40/YVTN_repeat-like_dom_sf"/>
</dbReference>
<dbReference type="CDD" id="cd22147">
    <property type="entry name" value="F-box_SpPof1-like"/>
    <property type="match status" value="1"/>
</dbReference>
<reference evidence="7 8" key="1">
    <citation type="submission" date="2023-09" db="EMBL/GenBank/DDBJ databases">
        <title>Pangenome analysis of Batrachochytrium dendrobatidis and related Chytrids.</title>
        <authorList>
            <person name="Yacoub M.N."/>
            <person name="Stajich J.E."/>
            <person name="James T.Y."/>
        </authorList>
    </citation>
    <scope>NUCLEOTIDE SEQUENCE [LARGE SCALE GENOMIC DNA]</scope>
    <source>
        <strain evidence="7 8">JEL0888</strain>
    </source>
</reference>
<evidence type="ECO:0000256" key="3">
    <source>
        <dbReference type="ARBA" id="ARBA00022786"/>
    </source>
</evidence>
<gene>
    <name evidence="7" type="ORF">HK105_207496</name>
</gene>
<feature type="repeat" description="WD" evidence="4">
    <location>
        <begin position="550"/>
        <end position="572"/>
    </location>
</feature>
<dbReference type="Pfam" id="PF00400">
    <property type="entry name" value="WD40"/>
    <property type="match status" value="7"/>
</dbReference>
<protein>
    <recommendedName>
        <fullName evidence="6">F-box domain-containing protein</fullName>
    </recommendedName>
</protein>
<dbReference type="InterPro" id="IPR001810">
    <property type="entry name" value="F-box_dom"/>
</dbReference>
<dbReference type="InterPro" id="IPR001680">
    <property type="entry name" value="WD40_rpt"/>
</dbReference>
<feature type="region of interest" description="Disordered" evidence="5">
    <location>
        <begin position="233"/>
        <end position="324"/>
    </location>
</feature>
<dbReference type="InterPro" id="IPR036047">
    <property type="entry name" value="F-box-like_dom_sf"/>
</dbReference>
<feature type="compositionally biased region" description="Pro residues" evidence="5">
    <location>
        <begin position="310"/>
        <end position="320"/>
    </location>
</feature>
<feature type="repeat" description="WD" evidence="4">
    <location>
        <begin position="400"/>
        <end position="439"/>
    </location>
</feature>
<dbReference type="PROSITE" id="PS00678">
    <property type="entry name" value="WD_REPEATS_1"/>
    <property type="match status" value="3"/>
</dbReference>
<feature type="domain" description="F-box" evidence="6">
    <location>
        <begin position="137"/>
        <end position="183"/>
    </location>
</feature>
<keyword evidence="1 4" id="KW-0853">WD repeat</keyword>
<dbReference type="SMART" id="SM00256">
    <property type="entry name" value="FBOX"/>
    <property type="match status" value="1"/>
</dbReference>
<evidence type="ECO:0000256" key="5">
    <source>
        <dbReference type="SAM" id="MobiDB-lite"/>
    </source>
</evidence>
<dbReference type="Pfam" id="PF12937">
    <property type="entry name" value="F-box-like"/>
    <property type="match status" value="1"/>
</dbReference>
<dbReference type="SUPFAM" id="SSF50978">
    <property type="entry name" value="WD40 repeat-like"/>
    <property type="match status" value="1"/>
</dbReference>
<dbReference type="PANTHER" id="PTHR19872:SF9">
    <property type="entry name" value="UBIQUITIN-BINDING SDF UBIQUITIN LIGASE COMPLEX SUBUNIT"/>
    <property type="match status" value="1"/>
</dbReference>
<dbReference type="PROSITE" id="PS50181">
    <property type="entry name" value="FBOX"/>
    <property type="match status" value="1"/>
</dbReference>